<feature type="region of interest" description="Disordered" evidence="1">
    <location>
        <begin position="144"/>
        <end position="176"/>
    </location>
</feature>
<dbReference type="SMART" id="SM00034">
    <property type="entry name" value="CLECT"/>
    <property type="match status" value="1"/>
</dbReference>
<evidence type="ECO:0000313" key="3">
    <source>
        <dbReference type="EMBL" id="KAK7874395.1"/>
    </source>
</evidence>
<dbReference type="InterPro" id="IPR001304">
    <property type="entry name" value="C-type_lectin-like"/>
</dbReference>
<proteinExistence type="predicted"/>
<evidence type="ECO:0000256" key="1">
    <source>
        <dbReference type="SAM" id="MobiDB-lite"/>
    </source>
</evidence>
<dbReference type="InterPro" id="IPR016187">
    <property type="entry name" value="CTDL_fold"/>
</dbReference>
<feature type="compositionally biased region" description="Low complexity" evidence="1">
    <location>
        <begin position="149"/>
        <end position="176"/>
    </location>
</feature>
<dbReference type="EMBL" id="JAZDUA010000002">
    <property type="protein sequence ID" value="KAK7874395.1"/>
    <property type="molecule type" value="Genomic_DNA"/>
</dbReference>
<protein>
    <recommendedName>
        <fullName evidence="2">C-type lectin domain-containing protein</fullName>
    </recommendedName>
</protein>
<evidence type="ECO:0000313" key="4">
    <source>
        <dbReference type="Proteomes" id="UP001378592"/>
    </source>
</evidence>
<feature type="compositionally biased region" description="Low complexity" evidence="1">
    <location>
        <begin position="82"/>
        <end position="91"/>
    </location>
</feature>
<comment type="caution">
    <text evidence="3">The sequence shown here is derived from an EMBL/GenBank/DDBJ whole genome shotgun (WGS) entry which is preliminary data.</text>
</comment>
<evidence type="ECO:0000259" key="2">
    <source>
        <dbReference type="PROSITE" id="PS50041"/>
    </source>
</evidence>
<dbReference type="AlphaFoldDB" id="A0AAN9ZJ96"/>
<organism evidence="3 4">
    <name type="scientific">Gryllus longicercus</name>
    <dbReference type="NCBI Taxonomy" id="2509291"/>
    <lineage>
        <taxon>Eukaryota</taxon>
        <taxon>Metazoa</taxon>
        <taxon>Ecdysozoa</taxon>
        <taxon>Arthropoda</taxon>
        <taxon>Hexapoda</taxon>
        <taxon>Insecta</taxon>
        <taxon>Pterygota</taxon>
        <taxon>Neoptera</taxon>
        <taxon>Polyneoptera</taxon>
        <taxon>Orthoptera</taxon>
        <taxon>Ensifera</taxon>
        <taxon>Gryllidea</taxon>
        <taxon>Grylloidea</taxon>
        <taxon>Gryllidae</taxon>
        <taxon>Gryllinae</taxon>
        <taxon>Gryllus</taxon>
    </lineage>
</organism>
<name>A0AAN9ZJ96_9ORTH</name>
<dbReference type="InterPro" id="IPR016186">
    <property type="entry name" value="C-type_lectin-like/link_sf"/>
</dbReference>
<dbReference type="Proteomes" id="UP001378592">
    <property type="component" value="Unassembled WGS sequence"/>
</dbReference>
<dbReference type="PROSITE" id="PS50041">
    <property type="entry name" value="C_TYPE_LECTIN_2"/>
    <property type="match status" value="1"/>
</dbReference>
<accession>A0AAN9ZJ96</accession>
<reference evidence="3 4" key="1">
    <citation type="submission" date="2024-03" db="EMBL/GenBank/DDBJ databases">
        <title>The genome assembly and annotation of the cricket Gryllus longicercus Weissman &amp; Gray.</title>
        <authorList>
            <person name="Szrajer S."/>
            <person name="Gray D."/>
            <person name="Ylla G."/>
        </authorList>
    </citation>
    <scope>NUCLEOTIDE SEQUENCE [LARGE SCALE GENOMIC DNA]</scope>
    <source>
        <strain evidence="3">DAG 2021-001</strain>
        <tissue evidence="3">Whole body minus gut</tissue>
    </source>
</reference>
<keyword evidence="4" id="KW-1185">Reference proteome</keyword>
<sequence>MQTSNCADVAVDCFNAALCLNSLISSSAQRVVVEAQQRAAGRVAGAEGGECAAEWAEEADPEEGPVWRGAWAPLLEDLATQPGGRARAAAAADDDDQPQTPRQVSETDIYLLDAIEKLTYRIDFLDKRLRRVEAMLYHLTAAQDSAPQGTSSSEATAAPAAPATPKPEAAAAAADPGACGGGAGGEWRRVGRLPSCYRFARDAVDWKAAAAACRAQGAALLELEDARETKALLAHLRATQHLRGTAFWTGGLNPGLLWLWAGSGRPVAANASAAAAHGVGAQDGVRGAGRCLQLAPAPGVAFEYRGVDCGKRARFVCERADNAAARGLARLARARRLRHPCP</sequence>
<gene>
    <name evidence="3" type="ORF">R5R35_001492</name>
</gene>
<dbReference type="SUPFAM" id="SSF56436">
    <property type="entry name" value="C-type lectin-like"/>
    <property type="match status" value="1"/>
</dbReference>
<feature type="region of interest" description="Disordered" evidence="1">
    <location>
        <begin position="82"/>
        <end position="105"/>
    </location>
</feature>
<dbReference type="Gene3D" id="3.10.100.10">
    <property type="entry name" value="Mannose-Binding Protein A, subunit A"/>
    <property type="match status" value="1"/>
</dbReference>
<dbReference type="Pfam" id="PF00059">
    <property type="entry name" value="Lectin_C"/>
    <property type="match status" value="1"/>
</dbReference>
<feature type="domain" description="C-type lectin" evidence="2">
    <location>
        <begin position="196"/>
        <end position="318"/>
    </location>
</feature>